<dbReference type="Pfam" id="PF22818">
    <property type="entry name" value="ApeI-like"/>
    <property type="match status" value="1"/>
</dbReference>
<evidence type="ECO:0000256" key="1">
    <source>
        <dbReference type="ARBA" id="ARBA00006432"/>
    </source>
</evidence>
<proteinExistence type="inferred from homology"/>
<dbReference type="RefSeq" id="WP_186949076.1">
    <property type="nucleotide sequence ID" value="NZ_JACOGF010000011.1"/>
</dbReference>
<dbReference type="InterPro" id="IPR042099">
    <property type="entry name" value="ANL_N_sf"/>
</dbReference>
<keyword evidence="5" id="KW-1185">Reference proteome</keyword>
<dbReference type="PANTHER" id="PTHR43201:SF8">
    <property type="entry name" value="ACYL-COA SYNTHETASE FAMILY MEMBER 3"/>
    <property type="match status" value="1"/>
</dbReference>
<reference evidence="4 5" key="1">
    <citation type="submission" date="2020-08" db="EMBL/GenBank/DDBJ databases">
        <title>Novel species isolated from subtropical streams in China.</title>
        <authorList>
            <person name="Lu H."/>
        </authorList>
    </citation>
    <scope>NUCLEOTIDE SEQUENCE [LARGE SCALE GENOMIC DNA]</scope>
    <source>
        <strain evidence="4 5">CY18W</strain>
    </source>
</reference>
<comment type="caution">
    <text evidence="4">The sequence shown here is derived from an EMBL/GenBank/DDBJ whole genome shotgun (WGS) entry which is preliminary data.</text>
</comment>
<comment type="similarity">
    <text evidence="1">Belongs to the ATP-dependent AMP-binding enzyme family.</text>
</comment>
<gene>
    <name evidence="4" type="ORF">H8L32_20330</name>
</gene>
<dbReference type="Gene3D" id="3.40.50.12780">
    <property type="entry name" value="N-terminal domain of ligase-like"/>
    <property type="match status" value="1"/>
</dbReference>
<feature type="domain" description="AMP-dependent synthetase/ligase" evidence="2">
    <location>
        <begin position="119"/>
        <end position="289"/>
    </location>
</feature>
<dbReference type="SUPFAM" id="SSF56801">
    <property type="entry name" value="Acetyl-CoA synthetase-like"/>
    <property type="match status" value="1"/>
</dbReference>
<evidence type="ECO:0000259" key="2">
    <source>
        <dbReference type="Pfam" id="PF00501"/>
    </source>
</evidence>
<dbReference type="EMBL" id="JACOGF010000011">
    <property type="protein sequence ID" value="MBC3919828.1"/>
    <property type="molecule type" value="Genomic_DNA"/>
</dbReference>
<feature type="domain" description="ApeI dehydratase-like" evidence="3">
    <location>
        <begin position="472"/>
        <end position="570"/>
    </location>
</feature>
<dbReference type="InterPro" id="IPR054545">
    <property type="entry name" value="ApeI-like"/>
</dbReference>
<dbReference type="SUPFAM" id="SSF54637">
    <property type="entry name" value="Thioesterase/thiol ester dehydrase-isomerase"/>
    <property type="match status" value="1"/>
</dbReference>
<name>A0ABR6ZVD4_9BURK</name>
<dbReference type="Proteomes" id="UP000650424">
    <property type="component" value="Unassembled WGS sequence"/>
</dbReference>
<dbReference type="InterPro" id="IPR045851">
    <property type="entry name" value="AMP-bd_C_sf"/>
</dbReference>
<dbReference type="Gene3D" id="3.10.129.10">
    <property type="entry name" value="Hotdog Thioesterase"/>
    <property type="match status" value="1"/>
</dbReference>
<dbReference type="Gene3D" id="3.30.300.30">
    <property type="match status" value="1"/>
</dbReference>
<evidence type="ECO:0000259" key="3">
    <source>
        <dbReference type="Pfam" id="PF22818"/>
    </source>
</evidence>
<accession>A0ABR6ZVD4</accession>
<dbReference type="Pfam" id="PF00501">
    <property type="entry name" value="AMP-binding"/>
    <property type="match status" value="1"/>
</dbReference>
<dbReference type="PANTHER" id="PTHR43201">
    <property type="entry name" value="ACYL-COA SYNTHETASE"/>
    <property type="match status" value="1"/>
</dbReference>
<dbReference type="InterPro" id="IPR000873">
    <property type="entry name" value="AMP-dep_synth/lig_dom"/>
</dbReference>
<evidence type="ECO:0000313" key="4">
    <source>
        <dbReference type="EMBL" id="MBC3919828.1"/>
    </source>
</evidence>
<evidence type="ECO:0000313" key="5">
    <source>
        <dbReference type="Proteomes" id="UP000650424"/>
    </source>
</evidence>
<sequence length="580" mass="63988">MSEFFSDPCLAVASRPADTVIGLRAGSVALSHSAFMQRIGAWSHAFQHLPGRQLALYLNNSLEFAAALLAAWQCGKTVWLNADTLSSSCMAMAKSVDAFAGDFPAEFQPVQASTASVQIPVLTRMDPDFPGLVVHTSGSTGQAQAVPKKISQLTSEVASLEEVFGARLGNAVVLATVSHQHIYGLLFRILWPLAAGRAIHTDSLSFPEQLQQLAGQADCVLIASPAHLKRLPEHLDWQAARQHLRAVFSSGGPLTAEIAFSVGKLLGQVPLEVYGSSETGGIAWRQRKPGNIDTWQALPRVAWRIHQDDGLLEVRSPHLMQDAWLRLTDRGQMTEDGHLLLLGRSDRIVKIEEKRISLDAMEQALLNSELVSEVRILVDEEVAGQRQKLTAFVVPTAQGHTLLATADKHAFNQRLRTLLSGVVDAIALPRRWRYLDQMPVNAQGKTTHAQLLALINENQDQRPRLPVVQMHEQEATRVVLELTVPASLFYFDGHFPIAPVLPGVVQVDWAILYARQYFDLPAIFISIHALKFQQVIRAETPVMLEMIHDLHKGSLQFRYFSDAGQHASGRILFTNEKTAC</sequence>
<protein>
    <submittedName>
        <fullName evidence="4">Acyl-CoA synthetase</fullName>
    </submittedName>
</protein>
<organism evidence="4 5">
    <name type="scientific">Undibacterium hunanense</name>
    <dbReference type="NCBI Taxonomy" id="2762292"/>
    <lineage>
        <taxon>Bacteria</taxon>
        <taxon>Pseudomonadati</taxon>
        <taxon>Pseudomonadota</taxon>
        <taxon>Betaproteobacteria</taxon>
        <taxon>Burkholderiales</taxon>
        <taxon>Oxalobacteraceae</taxon>
        <taxon>Undibacterium</taxon>
    </lineage>
</organism>
<dbReference type="InterPro" id="IPR029069">
    <property type="entry name" value="HotDog_dom_sf"/>
</dbReference>